<gene>
    <name evidence="7" type="ORF">EYB53_011350</name>
</gene>
<dbReference type="PANTHER" id="PTHR11878">
    <property type="entry name" value="SODIUM/CALCIUM EXCHANGER"/>
    <property type="match status" value="1"/>
</dbReference>
<dbReference type="InterPro" id="IPR051171">
    <property type="entry name" value="CaCA"/>
</dbReference>
<dbReference type="PRINTS" id="PR01217">
    <property type="entry name" value="PRICHEXTENSN"/>
</dbReference>
<feature type="domain" description="Calx-beta" evidence="6">
    <location>
        <begin position="338"/>
        <end position="435"/>
    </location>
</feature>
<keyword evidence="2" id="KW-0677">Repeat</keyword>
<dbReference type="SMART" id="SM00237">
    <property type="entry name" value="Calx_beta"/>
    <property type="match status" value="2"/>
</dbReference>
<feature type="compositionally biased region" description="Pro residues" evidence="5">
    <location>
        <begin position="136"/>
        <end position="146"/>
    </location>
</feature>
<feature type="compositionally biased region" description="Polar residues" evidence="5">
    <location>
        <begin position="151"/>
        <end position="163"/>
    </location>
</feature>
<evidence type="ECO:0000313" key="7">
    <source>
        <dbReference type="EMBL" id="MBP1466302.1"/>
    </source>
</evidence>
<dbReference type="InterPro" id="IPR003644">
    <property type="entry name" value="Calx_beta"/>
</dbReference>
<dbReference type="Pfam" id="PF03160">
    <property type="entry name" value="Calx-beta"/>
    <property type="match status" value="1"/>
</dbReference>
<reference evidence="7 8" key="1">
    <citation type="submission" date="2021-03" db="EMBL/GenBank/DDBJ databases">
        <authorList>
            <person name="Grouzdev D.S."/>
        </authorList>
    </citation>
    <scope>NUCLEOTIDE SEQUENCE [LARGE SCALE GENOMIC DNA]</scope>
    <source>
        <strain evidence="7 8">M50-1</strain>
    </source>
</reference>
<feature type="region of interest" description="Disordered" evidence="5">
    <location>
        <begin position="43"/>
        <end position="238"/>
    </location>
</feature>
<keyword evidence="4" id="KW-0813">Transport</keyword>
<keyword evidence="8" id="KW-1185">Reference proteome</keyword>
<evidence type="ECO:0000256" key="2">
    <source>
        <dbReference type="ARBA" id="ARBA00022737"/>
    </source>
</evidence>
<protein>
    <recommendedName>
        <fullName evidence="6">Calx-beta domain-containing protein</fullName>
    </recommendedName>
</protein>
<name>A0ABS4DA53_9CHLR</name>
<keyword evidence="1" id="KW-0732">Signal</keyword>
<feature type="compositionally biased region" description="Low complexity" evidence="5">
    <location>
        <begin position="98"/>
        <end position="135"/>
    </location>
</feature>
<dbReference type="Proteomes" id="UP001193081">
    <property type="component" value="Unassembled WGS sequence"/>
</dbReference>
<comment type="caution">
    <text evidence="7">The sequence shown here is derived from an EMBL/GenBank/DDBJ whole genome shotgun (WGS) entry which is preliminary data.</text>
</comment>
<organism evidence="7 8">
    <name type="scientific">Candidatus Chloroploca mongolica</name>
    <dbReference type="NCBI Taxonomy" id="2528176"/>
    <lineage>
        <taxon>Bacteria</taxon>
        <taxon>Bacillati</taxon>
        <taxon>Chloroflexota</taxon>
        <taxon>Chloroflexia</taxon>
        <taxon>Chloroflexales</taxon>
        <taxon>Chloroflexineae</taxon>
        <taxon>Oscillochloridaceae</taxon>
        <taxon>Candidatus Chloroploca</taxon>
    </lineage>
</organism>
<evidence type="ECO:0000256" key="3">
    <source>
        <dbReference type="ARBA" id="ARBA00022837"/>
    </source>
</evidence>
<keyword evidence="4" id="KW-0406">Ion transport</keyword>
<feature type="domain" description="Calx-beta" evidence="6">
    <location>
        <begin position="229"/>
        <end position="325"/>
    </location>
</feature>
<evidence type="ECO:0000313" key="8">
    <source>
        <dbReference type="Proteomes" id="UP001193081"/>
    </source>
</evidence>
<keyword evidence="3" id="KW-0106">Calcium</keyword>
<evidence type="ECO:0000256" key="5">
    <source>
        <dbReference type="SAM" id="MobiDB-lite"/>
    </source>
</evidence>
<dbReference type="Gene3D" id="2.60.40.2030">
    <property type="match status" value="2"/>
</dbReference>
<dbReference type="EMBL" id="SIJK02000018">
    <property type="protein sequence ID" value="MBP1466302.1"/>
    <property type="molecule type" value="Genomic_DNA"/>
</dbReference>
<dbReference type="InterPro" id="IPR038081">
    <property type="entry name" value="CalX-like_sf"/>
</dbReference>
<accession>A0ABS4DA53</accession>
<dbReference type="PANTHER" id="PTHR11878:SF65">
    <property type="entry name" value="NA_CA-EXCHANGE PROTEIN, ISOFORM G"/>
    <property type="match status" value="1"/>
</dbReference>
<feature type="non-terminal residue" evidence="7">
    <location>
        <position position="3016"/>
    </location>
</feature>
<evidence type="ECO:0000256" key="1">
    <source>
        <dbReference type="ARBA" id="ARBA00022729"/>
    </source>
</evidence>
<sequence length="3016" mass="318501">MLLGVGFFGVARLALEFAMPGISRYTGEFGFLDERPNYSFWPLPFRRSQPPSPPLIQAAETDRNAPAPNLPGDALPTAPPVSQFGLPDPLDPTPTPSPTATQATPSPTSSPTSSPTVLPAGLTTATPVATVAAPSSPTPLPGPPLVATPTSATPVNVSPTATPITAPGGSVTPVPATPVATTGTSPPATPTTPGQATATPAPPTATPAAPPTATPVPPPATPTNMPTPTATPEPEIPSVGFSTTAVTASEEDGFAIFEVRLSEPFFRTVSLAYQTSDGTATAGLDYRPASGTLVFRPGEVFQTIRIEILPDQLNEPPETVFLRLSNPVNAMLVGSPTAVLTILDSNAPPTVRFLGSGHRVSEDVGSTSVTIELTQPSAFDVQVPFVVGGTLPRSEHTLRDGTVLISAGSTSVRLRFGISDNRIDEDDRNLIITLGSPTNANLGSPSIYVLTVENNDTAGVILSQTAFTLNEGQSATYTVVLKSQPVHPVVVRLNPDVQLAVAVPELLFTPDTWNVPQTVSFSAVDDQIDEDDLHTGRLSHTLASLDLRYNQPTAAFAVPDVVVSIRDNDTAGVELVTGNRQLSEHPTAPNHRTTYSLRLKTQPLAPVTVSVVFDRAQLSLEPVVLQFNAGNWNVPQVVNVTAVNDAIDEPDLHTTFVDHLVASSDPRYDQRTAPFVPLPPIEFTILDNDTAGLLIAPLSLDLHETPGHPNHMRTYTVRLNSQPIAPVSVVLSFDPANPLDAQLPREVTVSANELRFTAENWNVPQTIVVTTIDDRVDELDPHFQRIHHTTTSSDLNYEGLRQTVVGRITDNDASGLVVITGNLRLSEDPNAANHETTYLINLSSQPVAPVVVNLDYDASQVTVTPSSLIFTPDNWNDARVVTVRAVDDRIDEDDLHATDIRHTLLSSDPNYNQVADLIVTIEILDNDTAGVAITPTTVEVTEGGASTNYSVRLLSEPTAPVSITLAFDAAQVSVNRSSLTFTPQNWNDAQSVQVTAVNDALDEADVHLSLITHTTASADPNYNQATAPFRPLPSVTVRITDNDTAGVAITPTTVEVAEGGASANYAVRLESQPTAPVTITLAFDAAQVRVNRSSLTFTPGNWNTAQSVQVTAVDDAIDEADLHLSFITHTTASSDPNYNQATAPFRPLPTVTVRITDNDTAGVAITPTTLDVTEGGASVSYSVRLLSEPTAPVTITLVRDAAQVSANRTTVSFTPQNWNTAQSVQVTAVDDAIDEADLHLSFITHTTASSDPNYNQATAPFRPLPTVTVRITDNDTAGVAITPTTLDVAEGGASANYSVRLLSQPTAPVTITLVRDAAQVSVNRSSLTFTPQNWNTAQSVQVTAVDDAIDEADVHTSQITHTTASADPNYNQATAPFRPLPTVTVRITDNDTAGVAITPTTVEVAEGGDSASYSVRLLSEPTAPVTITLAVDAAQVSVNRTTVSFTPQNWNTAQSVQVTAVDDAIDEADVHTSQITHTTASADPNYNQATAPFRPLPTVTVRITDNDTAGVAITPTTVEVAEGGDSASYSVRLLSEPTAPVTITLVRDAAQVSANRTTVSFTPQNWNTAQSVQVTAVDDAIDEADVHTSQITHTTASRDPNYNQATAPFRPLPTVTVRITDNDTAGVAITPTTVEVTEGGASASYSVRLLSEPTTPVTIALAVDAAQVNVSRTTVSFTPQNWNTAQSVQVTAVDDAIDEADLHTSQITHTTASSDPNYNQATAPFRPLPTVTVRITDNDTAGVTITPTTLDVAEGGASASYNVRLLSEPTAPVTITLVRDAAQVSVNRTTVSFTPQNWNTAQTVQVTAVDDAIDEADLHLSLITHTMASADPNYNQATARFTPLPTVTVRITDNDTAGVAITPTTLDVTEGGASASYSVRLESQPTAPVTITLVRDAAQVSVNRNSLTFTPGNWSITQTVQVTAVDDAIDEADVHTSQITHTTASADPNYNQATAPFRPLPTVTVRITDNDTAGVAITPTTVNVTEGGDSASYAVRLLSQPTAPVTLTLAVDAAQVSVNQTSLVFTPQNWNDAQSVQVTAVDDAIDEADLHTSQITHTTASSDPNYNQATAPFRPLPTVTVRITDNDTAGVAITPTTVEVTEGGASASYSVRLLSEPTTPVTIALAVDAAQVNVSRTTVSFTPQNWNTAQSVQVTAVDDAIDEADLHLSFITHTTASADPNYNQPTAPFRPLPTVTVRITDNDTAGVAITPTTVEVAEGGDSASYSVRLLSEPTAPVTITLVRDAAQVSVNRSSLTFTPQNWNDAQSVQVTAVDDAIDEADLHLSQITHTTASADPNYQHATAPFRPLPTVTVRITDNDTAGVAITPTTLDVTEGGDSASYAVRLLSQPTAPVTLTLAVDAAQVSVNRNSLTFTPENWSITQTVQVTAVDDAIDEADLHLSFITHTTASSDPNYNQATAPFRPLPTVTVRITDNDTAGVAITPTTLDVTEAGASASYSVRLLSEPTAPVSITLAFDAAQVSVNRTTVSFTPQNWNTAQSVQVTAVDDAIDEADVHTSQITHTTASADPNYNQATAPFRPLPTVTVRITDNDTAGVAITPTTVEVAEGGDSASYSVRLLSEPTAPVTITLVRDAAQVSVNRSSLTFTPQNWNTAQTVQVTAVDDAIDEADVHLSLITHTTASSDPNYNQATARFTPLPTVTVRITDNDTAGVAITPTTVEVAEGGDSASYSVRLLSEPTAPVTITLVRDAAQVSVNRSSLTFTPQNWNTAQTVQVTAVDDAIDEADVHLSFITHTTASADPNYNQATAPFRPLPTVTVRITDNDTAGVTITPTTVEVAEGGDSASYSVRLLSEPTAPVTITLVRDAAQVSVNRSSLTFTPQNWNDAQSVQVTAVDDAIDEADLHLSFITHTTASADPNYNQATARFTPLPTVTVRITDNDTAGVTITPTTVEVTEGGASTSYSVRLLSEPTAPVTITLAYEGAQVNVNRTTVSFTPQNWNTAQSVQVTAVDDAIDEADLHLSFITHTTASSDPNYNQATAPFRPLPTVTVRITDNDT</sequence>
<evidence type="ECO:0000259" key="6">
    <source>
        <dbReference type="SMART" id="SM00237"/>
    </source>
</evidence>
<dbReference type="RefSeq" id="WP_135478307.1">
    <property type="nucleotide sequence ID" value="NZ_SIJK02000018.1"/>
</dbReference>
<proteinExistence type="predicted"/>
<evidence type="ECO:0000256" key="4">
    <source>
        <dbReference type="ARBA" id="ARBA00023065"/>
    </source>
</evidence>
<feature type="compositionally biased region" description="Low complexity" evidence="5">
    <location>
        <begin position="167"/>
        <end position="199"/>
    </location>
</feature>
<dbReference type="SUPFAM" id="SSF141072">
    <property type="entry name" value="CalX-like"/>
    <property type="match status" value="3"/>
</dbReference>
<feature type="compositionally biased region" description="Pro residues" evidence="5">
    <location>
        <begin position="200"/>
        <end position="221"/>
    </location>
</feature>